<dbReference type="GO" id="GO:0040008">
    <property type="term" value="P:regulation of growth"/>
    <property type="evidence" value="ECO:0007669"/>
    <property type="project" value="UniProtKB-ARBA"/>
</dbReference>
<keyword evidence="11" id="KW-1185">Reference proteome</keyword>
<comment type="similarity">
    <text evidence="2">Belongs to the plant rapid alkalinization factor (RALF) family.</text>
</comment>
<keyword evidence="5" id="KW-0808">Transferase</keyword>
<gene>
    <name evidence="10" type="ORF">TCM_037026</name>
</gene>
<dbReference type="Gramene" id="EOY29513">
    <property type="protein sequence ID" value="EOY29513"/>
    <property type="gene ID" value="TCM_037026"/>
</dbReference>
<dbReference type="HOGENOM" id="CLU_014546_5_1_1"/>
<dbReference type="GO" id="GO:0005576">
    <property type="term" value="C:extracellular region"/>
    <property type="evidence" value="ECO:0007669"/>
    <property type="project" value="UniProtKB-SubCell"/>
</dbReference>
<evidence type="ECO:0000256" key="9">
    <source>
        <dbReference type="ARBA" id="ARBA00023315"/>
    </source>
</evidence>
<comment type="similarity">
    <text evidence="3">Belongs to the plant acyltransferase family.</text>
</comment>
<dbReference type="FunFam" id="3.30.559.10:FF:000008">
    <property type="entry name" value="Tryptamine hydroxycinnamoyl transferase"/>
    <property type="match status" value="1"/>
</dbReference>
<dbReference type="Gene3D" id="3.30.559.10">
    <property type="entry name" value="Chloramphenicol acetyltransferase-like domain"/>
    <property type="match status" value="2"/>
</dbReference>
<dbReference type="InParanoid" id="A0A061GJB2"/>
<comment type="subcellular location">
    <subcellularLocation>
        <location evidence="1">Secreted</location>
    </subcellularLocation>
</comment>
<dbReference type="GO" id="GO:0016747">
    <property type="term" value="F:acyltransferase activity, transferring groups other than amino-acyl groups"/>
    <property type="evidence" value="ECO:0000318"/>
    <property type="project" value="GO_Central"/>
</dbReference>
<sequence>MKTTINGSTMVRPARDTPNRRLWNSNLDLVISRYHVTSVCFYKSDASSNFFDTQLLKESLSNILVPFYPMAGRLGYDENGRLEIVCNAEGVSFIEAETATTIDDLGDFAPRSKLGQLVPTVDYSGDISSFPLVLLQVTSFKHGGVCLGAAFQHTLVDARSVIYFMKSWSNITRGLPINVTPFIDRTLLRARVPPAPAFHHVEYDPSPPLNTSISTPNCQAGPKPSSTSIFKITADQLKTLESKATMNGNTTRANRTTYHVLTAHLWRCVCKARGLSDDQVTKLYIPIDGRSKLHPPIPPGYLGNVIFIAATTALSGVLQSEPFADTIQRINRTVKRMDDKYMRSALEYIESVPDMETLVRGAHTFQSPNLNINGWMRLPVYAADFGWGRPMHVGLANVIDEGQIYIIPSPVDDGSLSLVRLSFQEDLVKTGNLLVSIITGRSLEINHLSVWRLLLFTAFTLGMGTPKKPGVLHSFVLFRALLSLLEICQGSPRASPLNYQAFNKDHNGSRIPCSPQKPENCLTSAPPAEKYRRGCNKINGCRS</sequence>
<keyword evidence="7" id="KW-0732">Signal</keyword>
<dbReference type="FunFam" id="3.30.559.10:FF:000015">
    <property type="entry name" value="Spermidine hydroxycinnamoyl transferase"/>
    <property type="match status" value="1"/>
</dbReference>
<dbReference type="SUPFAM" id="SSF52777">
    <property type="entry name" value="CoA-dependent acyltransferases"/>
    <property type="match status" value="1"/>
</dbReference>
<keyword evidence="4" id="KW-0964">Secreted</keyword>
<dbReference type="eggNOG" id="ENOG502QTJX">
    <property type="taxonomic scope" value="Eukaryota"/>
</dbReference>
<evidence type="ECO:0000313" key="11">
    <source>
        <dbReference type="Proteomes" id="UP000026915"/>
    </source>
</evidence>
<keyword evidence="9" id="KW-0012">Acyltransferase</keyword>
<evidence type="ECO:0000256" key="7">
    <source>
        <dbReference type="ARBA" id="ARBA00022729"/>
    </source>
</evidence>
<evidence type="ECO:0000256" key="1">
    <source>
        <dbReference type="ARBA" id="ARBA00004613"/>
    </source>
</evidence>
<evidence type="ECO:0000256" key="5">
    <source>
        <dbReference type="ARBA" id="ARBA00022679"/>
    </source>
</evidence>
<protein>
    <submittedName>
        <fullName evidence="10">Hydroxycinnamoyl CoA shikimate/quinate hydroxycinnamoyltransferase, putative</fullName>
    </submittedName>
</protein>
<dbReference type="Pfam" id="PF02458">
    <property type="entry name" value="Transferase"/>
    <property type="match status" value="1"/>
</dbReference>
<name>A0A061GJB2_THECC</name>
<evidence type="ECO:0000256" key="4">
    <source>
        <dbReference type="ARBA" id="ARBA00022525"/>
    </source>
</evidence>
<keyword evidence="8" id="KW-1015">Disulfide bond</keyword>
<dbReference type="PANTHER" id="PTHR31642">
    <property type="entry name" value="TRICHOTHECENE 3-O-ACETYLTRANSFERASE"/>
    <property type="match status" value="1"/>
</dbReference>
<keyword evidence="6" id="KW-0372">Hormone</keyword>
<dbReference type="Pfam" id="PF05498">
    <property type="entry name" value="RALF"/>
    <property type="match status" value="1"/>
</dbReference>
<dbReference type="InterPro" id="IPR050317">
    <property type="entry name" value="Plant_Fungal_Acyltransferase"/>
</dbReference>
<proteinExistence type="inferred from homology"/>
<dbReference type="InterPro" id="IPR023213">
    <property type="entry name" value="CAT-like_dom_sf"/>
</dbReference>
<reference evidence="10 11" key="1">
    <citation type="journal article" date="2013" name="Genome Biol.">
        <title>The genome sequence of the most widely cultivated cacao type and its use to identify candidate genes regulating pod color.</title>
        <authorList>
            <person name="Motamayor J.C."/>
            <person name="Mockaitis K."/>
            <person name="Schmutz J."/>
            <person name="Haiminen N."/>
            <person name="Iii D.L."/>
            <person name="Cornejo O."/>
            <person name="Findley S.D."/>
            <person name="Zheng P."/>
            <person name="Utro F."/>
            <person name="Royaert S."/>
            <person name="Saski C."/>
            <person name="Jenkins J."/>
            <person name="Podicheti R."/>
            <person name="Zhao M."/>
            <person name="Scheffler B.E."/>
            <person name="Stack J.C."/>
            <person name="Feltus F.A."/>
            <person name="Mustiga G.M."/>
            <person name="Amores F."/>
            <person name="Phillips W."/>
            <person name="Marelli J.P."/>
            <person name="May G.D."/>
            <person name="Shapiro H."/>
            <person name="Ma J."/>
            <person name="Bustamante C.D."/>
            <person name="Schnell R.J."/>
            <person name="Main D."/>
            <person name="Gilbert D."/>
            <person name="Parida L."/>
            <person name="Kuhn D.N."/>
        </authorList>
    </citation>
    <scope>NUCLEOTIDE SEQUENCE [LARGE SCALE GENOMIC DNA]</scope>
    <source>
        <strain evidence="11">cv. Matina 1-6</strain>
    </source>
</reference>
<dbReference type="AlphaFoldDB" id="A0A061GJB2"/>
<evidence type="ECO:0000313" key="10">
    <source>
        <dbReference type="EMBL" id="EOY29513.1"/>
    </source>
</evidence>
<evidence type="ECO:0000256" key="6">
    <source>
        <dbReference type="ARBA" id="ARBA00022702"/>
    </source>
</evidence>
<dbReference type="STRING" id="3641.A0A061GJB2"/>
<dbReference type="GO" id="GO:0005179">
    <property type="term" value="F:hormone activity"/>
    <property type="evidence" value="ECO:0007669"/>
    <property type="project" value="UniProtKB-KW"/>
</dbReference>
<accession>A0A061GJB2</accession>
<dbReference type="EMBL" id="CM001887">
    <property type="protein sequence ID" value="EOY29513.1"/>
    <property type="molecule type" value="Genomic_DNA"/>
</dbReference>
<evidence type="ECO:0000256" key="8">
    <source>
        <dbReference type="ARBA" id="ARBA00023157"/>
    </source>
</evidence>
<dbReference type="InterPro" id="IPR008801">
    <property type="entry name" value="RALF"/>
</dbReference>
<organism evidence="10 11">
    <name type="scientific">Theobroma cacao</name>
    <name type="common">Cacao</name>
    <name type="synonym">Cocoa</name>
    <dbReference type="NCBI Taxonomy" id="3641"/>
    <lineage>
        <taxon>Eukaryota</taxon>
        <taxon>Viridiplantae</taxon>
        <taxon>Streptophyta</taxon>
        <taxon>Embryophyta</taxon>
        <taxon>Tracheophyta</taxon>
        <taxon>Spermatophyta</taxon>
        <taxon>Magnoliopsida</taxon>
        <taxon>eudicotyledons</taxon>
        <taxon>Gunneridae</taxon>
        <taxon>Pentapetalae</taxon>
        <taxon>rosids</taxon>
        <taxon>malvids</taxon>
        <taxon>Malvales</taxon>
        <taxon>Malvaceae</taxon>
        <taxon>Byttnerioideae</taxon>
        <taxon>Theobroma</taxon>
    </lineage>
</organism>
<evidence type="ECO:0000256" key="3">
    <source>
        <dbReference type="ARBA" id="ARBA00009861"/>
    </source>
</evidence>
<dbReference type="PANTHER" id="PTHR31642:SF196">
    <property type="entry name" value="SHIKIMATE O-HYDROXYCINNAMOYLTRANSFERASE-LIKE"/>
    <property type="match status" value="1"/>
</dbReference>
<dbReference type="Proteomes" id="UP000026915">
    <property type="component" value="Chromosome 9"/>
</dbReference>
<evidence type="ECO:0000256" key="2">
    <source>
        <dbReference type="ARBA" id="ARBA00009178"/>
    </source>
</evidence>